<comment type="function">
    <text evidence="10">Catalyzes the conversion of D-serine to pyruvate and ammonia. May play a role in D-serine detoxification.</text>
</comment>
<evidence type="ECO:0000256" key="3">
    <source>
        <dbReference type="ARBA" id="ARBA00005323"/>
    </source>
</evidence>
<dbReference type="PANTHER" id="PTHR28004">
    <property type="entry name" value="ZGC:162816-RELATED"/>
    <property type="match status" value="1"/>
</dbReference>
<keyword evidence="6" id="KW-0862">Zinc</keyword>
<evidence type="ECO:0000256" key="5">
    <source>
        <dbReference type="ARBA" id="ARBA00022723"/>
    </source>
</evidence>
<dbReference type="InterPro" id="IPR042208">
    <property type="entry name" value="D-ser_dehydrat-like_sf"/>
</dbReference>
<dbReference type="PANTHER" id="PTHR28004:SF2">
    <property type="entry name" value="D-SERINE DEHYDRATASE"/>
    <property type="match status" value="1"/>
</dbReference>
<protein>
    <recommendedName>
        <fullName evidence="12">D-serine dehydratase</fullName>
        <ecNumber evidence="11">4.3.1.18</ecNumber>
    </recommendedName>
    <alternativeName>
        <fullName evidence="13">D-serine deaminase</fullName>
    </alternativeName>
</protein>
<evidence type="ECO:0000256" key="1">
    <source>
        <dbReference type="ARBA" id="ARBA00001933"/>
    </source>
</evidence>
<dbReference type="InterPro" id="IPR001608">
    <property type="entry name" value="Ala_racemase_N"/>
</dbReference>
<evidence type="ECO:0000256" key="12">
    <source>
        <dbReference type="ARBA" id="ARBA00069616"/>
    </source>
</evidence>
<keyword evidence="7" id="KW-0663">Pyridoxal phosphate</keyword>
<evidence type="ECO:0000256" key="4">
    <source>
        <dbReference type="ARBA" id="ARBA00022575"/>
    </source>
</evidence>
<dbReference type="GO" id="GO:0009636">
    <property type="term" value="P:response to toxic substance"/>
    <property type="evidence" value="ECO:0007669"/>
    <property type="project" value="UniProtKB-KW"/>
</dbReference>
<keyword evidence="8" id="KW-0456">Lyase</keyword>
<dbReference type="SMART" id="SM01119">
    <property type="entry name" value="D-ser_dehydrat"/>
    <property type="match status" value="1"/>
</dbReference>
<dbReference type="VEuPathDB" id="FungiDB:SI65_00049"/>
<keyword evidence="16" id="KW-1185">Reference proteome</keyword>
<dbReference type="EC" id="4.3.1.18" evidence="11"/>
<dbReference type="Proteomes" id="UP000094569">
    <property type="component" value="Unassembled WGS sequence"/>
</dbReference>
<keyword evidence="4" id="KW-0216">Detoxification</keyword>
<reference evidence="15 16" key="1">
    <citation type="journal article" date="2016" name="BMC Genomics">
        <title>Comparative genomic and transcriptomic analyses of the Fuzhuan brick tea-fermentation fungus Aspergillus cristatus.</title>
        <authorList>
            <person name="Ge Y."/>
            <person name="Wang Y."/>
            <person name="Liu Y."/>
            <person name="Tan Y."/>
            <person name="Ren X."/>
            <person name="Zhang X."/>
            <person name="Hyde K.D."/>
            <person name="Liu Y."/>
            <person name="Liu Z."/>
        </authorList>
    </citation>
    <scope>NUCLEOTIDE SEQUENCE [LARGE SCALE GENOMIC DNA]</scope>
    <source>
        <strain evidence="15 16">GZAAS20.1005</strain>
    </source>
</reference>
<dbReference type="InterPro" id="IPR051466">
    <property type="entry name" value="D-amino_acid_metab_enzyme"/>
</dbReference>
<comment type="catalytic activity">
    <reaction evidence="9">
        <text>D-serine = pyruvate + NH4(+)</text>
        <dbReference type="Rhea" id="RHEA:13977"/>
        <dbReference type="ChEBI" id="CHEBI:15361"/>
        <dbReference type="ChEBI" id="CHEBI:28938"/>
        <dbReference type="ChEBI" id="CHEBI:35247"/>
        <dbReference type="EC" id="4.3.1.18"/>
    </reaction>
    <physiologicalReaction direction="left-to-right" evidence="9">
        <dbReference type="Rhea" id="RHEA:13978"/>
    </physiologicalReaction>
</comment>
<dbReference type="Pfam" id="PF14031">
    <property type="entry name" value="D-ser_dehydrat"/>
    <property type="match status" value="1"/>
</dbReference>
<evidence type="ECO:0000256" key="11">
    <source>
        <dbReference type="ARBA" id="ARBA00066349"/>
    </source>
</evidence>
<evidence type="ECO:0000256" key="10">
    <source>
        <dbReference type="ARBA" id="ARBA00055764"/>
    </source>
</evidence>
<dbReference type="EMBL" id="JXNT01000001">
    <property type="protein sequence ID" value="ODM22461.1"/>
    <property type="molecule type" value="Genomic_DNA"/>
</dbReference>
<comment type="caution">
    <text evidence="15">The sequence shown here is derived from an EMBL/GenBank/DDBJ whole genome shotgun (WGS) entry which is preliminary data.</text>
</comment>
<keyword evidence="5" id="KW-0479">Metal-binding</keyword>
<dbReference type="Gene3D" id="2.40.37.20">
    <property type="entry name" value="D-serine dehydratase-like domain"/>
    <property type="match status" value="1"/>
</dbReference>
<evidence type="ECO:0000256" key="2">
    <source>
        <dbReference type="ARBA" id="ARBA00001947"/>
    </source>
</evidence>
<dbReference type="SUPFAM" id="SSF51419">
    <property type="entry name" value="PLP-binding barrel"/>
    <property type="match status" value="1"/>
</dbReference>
<dbReference type="AlphaFoldDB" id="A0A1E3BNU6"/>
<comment type="cofactor">
    <cofactor evidence="2">
        <name>Zn(2+)</name>
        <dbReference type="ChEBI" id="CHEBI:29105"/>
    </cofactor>
</comment>
<dbReference type="FunFam" id="3.20.20.10:FF:000016">
    <property type="entry name" value="D-serine dehydratase"/>
    <property type="match status" value="1"/>
</dbReference>
<accession>A0A1E3BNU6</accession>
<evidence type="ECO:0000313" key="16">
    <source>
        <dbReference type="Proteomes" id="UP000094569"/>
    </source>
</evidence>
<feature type="domain" description="D-serine dehydratase-like" evidence="14">
    <location>
        <begin position="320"/>
        <end position="427"/>
    </location>
</feature>
<evidence type="ECO:0000256" key="8">
    <source>
        <dbReference type="ARBA" id="ARBA00023239"/>
    </source>
</evidence>
<dbReference type="InterPro" id="IPR026956">
    <property type="entry name" value="D-ser_dehydrat-like_dom"/>
</dbReference>
<gene>
    <name evidence="15" type="ORF">SI65_00049</name>
</gene>
<dbReference type="STRING" id="573508.A0A1E3BNU6"/>
<dbReference type="InterPro" id="IPR029066">
    <property type="entry name" value="PLP-binding_barrel"/>
</dbReference>
<evidence type="ECO:0000256" key="6">
    <source>
        <dbReference type="ARBA" id="ARBA00022833"/>
    </source>
</evidence>
<dbReference type="GO" id="GO:0008721">
    <property type="term" value="F:D-serine ammonia-lyase activity"/>
    <property type="evidence" value="ECO:0007669"/>
    <property type="project" value="UniProtKB-EC"/>
</dbReference>
<organism evidence="15 16">
    <name type="scientific">Aspergillus cristatus</name>
    <name type="common">Chinese Fuzhuan brick tea-fermentation fungus</name>
    <name type="synonym">Eurotium cristatum</name>
    <dbReference type="NCBI Taxonomy" id="573508"/>
    <lineage>
        <taxon>Eukaryota</taxon>
        <taxon>Fungi</taxon>
        <taxon>Dikarya</taxon>
        <taxon>Ascomycota</taxon>
        <taxon>Pezizomycotina</taxon>
        <taxon>Eurotiomycetes</taxon>
        <taxon>Eurotiomycetidae</taxon>
        <taxon>Eurotiales</taxon>
        <taxon>Aspergillaceae</taxon>
        <taxon>Aspergillus</taxon>
        <taxon>Aspergillus subgen. Aspergillus</taxon>
    </lineage>
</organism>
<name>A0A1E3BNU6_ASPCR</name>
<evidence type="ECO:0000256" key="9">
    <source>
        <dbReference type="ARBA" id="ARBA00051198"/>
    </source>
</evidence>
<dbReference type="OrthoDB" id="20198at2759"/>
<sequence>MAFPYYPLPSEQELKQFYIGKDIGDVPKPAVVLDVAIIKKHCERMLQTVKALDVGFRAHVKTHKTPQIAQLQVGHGSEDANFVASTVLEIEWLAPLLKDLKRQGRRFNTLYGIPLVPSQATRLAKIARELGPGSITVMIDHPGQIEYLKAFQVAAGFPAHVFIKVDCGYHRAGLPPAMLNKNGLLEKLAEAEKEGYAVILGVYSHNSLSYGGSTPDEAMEYLAAEIVSCREAIKHNSHFLSGRELVISVGATPQVVSSNNLLGSSSISAAERLKNLLHNPSESSIPVKVELHAGVYPVLDMQQFSTNARQSAGKLEEEVAISVLAEVCSLYEDGERSKPEALVAAGSLALGREPCKAYPGWGVVSDWRRGSGNSRLIVERISQEHAILAWEDGGSSKIPLEIGQSVRIYPNHACVTGAMYGWYLVVDSSEDQGASTVVDVWVRIGGW</sequence>
<evidence type="ECO:0000256" key="13">
    <source>
        <dbReference type="ARBA" id="ARBA00075219"/>
    </source>
</evidence>
<proteinExistence type="inferred from homology"/>
<comment type="similarity">
    <text evidence="3">Belongs to the DSD1 family.</text>
</comment>
<dbReference type="Pfam" id="PF01168">
    <property type="entry name" value="Ala_racemase_N"/>
    <property type="match status" value="1"/>
</dbReference>
<evidence type="ECO:0000259" key="14">
    <source>
        <dbReference type="SMART" id="SM01119"/>
    </source>
</evidence>
<dbReference type="GO" id="GO:0036088">
    <property type="term" value="P:D-serine catabolic process"/>
    <property type="evidence" value="ECO:0007669"/>
    <property type="project" value="TreeGrafter"/>
</dbReference>
<dbReference type="Gene3D" id="3.20.20.10">
    <property type="entry name" value="Alanine racemase"/>
    <property type="match status" value="1"/>
</dbReference>
<evidence type="ECO:0000256" key="7">
    <source>
        <dbReference type="ARBA" id="ARBA00022898"/>
    </source>
</evidence>
<comment type="cofactor">
    <cofactor evidence="1">
        <name>pyridoxal 5'-phosphate</name>
        <dbReference type="ChEBI" id="CHEBI:597326"/>
    </cofactor>
</comment>
<dbReference type="GO" id="GO:0046872">
    <property type="term" value="F:metal ion binding"/>
    <property type="evidence" value="ECO:0007669"/>
    <property type="project" value="UniProtKB-KW"/>
</dbReference>
<evidence type="ECO:0000313" key="15">
    <source>
        <dbReference type="EMBL" id="ODM22461.1"/>
    </source>
</evidence>